<dbReference type="Proteomes" id="UP000828390">
    <property type="component" value="Unassembled WGS sequence"/>
</dbReference>
<evidence type="ECO:0000313" key="1">
    <source>
        <dbReference type="EMBL" id="KAH3832491.1"/>
    </source>
</evidence>
<reference evidence="1" key="2">
    <citation type="submission" date="2020-11" db="EMBL/GenBank/DDBJ databases">
        <authorList>
            <person name="McCartney M.A."/>
            <person name="Auch B."/>
            <person name="Kono T."/>
            <person name="Mallez S."/>
            <person name="Becker A."/>
            <person name="Gohl D.M."/>
            <person name="Silverstein K.A.T."/>
            <person name="Koren S."/>
            <person name="Bechman K.B."/>
            <person name="Herman A."/>
            <person name="Abrahante J.E."/>
            <person name="Garbe J."/>
        </authorList>
    </citation>
    <scope>NUCLEOTIDE SEQUENCE</scope>
    <source>
        <strain evidence="1">Duluth1</strain>
        <tissue evidence="1">Whole animal</tissue>
    </source>
</reference>
<dbReference type="AlphaFoldDB" id="A0A9D4K3T3"/>
<comment type="caution">
    <text evidence="1">The sequence shown here is derived from an EMBL/GenBank/DDBJ whole genome shotgun (WGS) entry which is preliminary data.</text>
</comment>
<gene>
    <name evidence="1" type="ORF">DPMN_105781</name>
</gene>
<reference evidence="1" key="1">
    <citation type="journal article" date="2019" name="bioRxiv">
        <title>The Genome of the Zebra Mussel, Dreissena polymorpha: A Resource for Invasive Species Research.</title>
        <authorList>
            <person name="McCartney M.A."/>
            <person name="Auch B."/>
            <person name="Kono T."/>
            <person name="Mallez S."/>
            <person name="Zhang Y."/>
            <person name="Obille A."/>
            <person name="Becker A."/>
            <person name="Abrahante J.E."/>
            <person name="Garbe J."/>
            <person name="Badalamenti J.P."/>
            <person name="Herman A."/>
            <person name="Mangelson H."/>
            <person name="Liachko I."/>
            <person name="Sullivan S."/>
            <person name="Sone E.D."/>
            <person name="Koren S."/>
            <person name="Silverstein K.A.T."/>
            <person name="Beckman K.B."/>
            <person name="Gohl D.M."/>
        </authorList>
    </citation>
    <scope>NUCLEOTIDE SEQUENCE</scope>
    <source>
        <strain evidence="1">Duluth1</strain>
        <tissue evidence="1">Whole animal</tissue>
    </source>
</reference>
<accession>A0A9D4K3T3</accession>
<evidence type="ECO:0000313" key="2">
    <source>
        <dbReference type="Proteomes" id="UP000828390"/>
    </source>
</evidence>
<organism evidence="1 2">
    <name type="scientific">Dreissena polymorpha</name>
    <name type="common">Zebra mussel</name>
    <name type="synonym">Mytilus polymorpha</name>
    <dbReference type="NCBI Taxonomy" id="45954"/>
    <lineage>
        <taxon>Eukaryota</taxon>
        <taxon>Metazoa</taxon>
        <taxon>Spiralia</taxon>
        <taxon>Lophotrochozoa</taxon>
        <taxon>Mollusca</taxon>
        <taxon>Bivalvia</taxon>
        <taxon>Autobranchia</taxon>
        <taxon>Heteroconchia</taxon>
        <taxon>Euheterodonta</taxon>
        <taxon>Imparidentia</taxon>
        <taxon>Neoheterodontei</taxon>
        <taxon>Myida</taxon>
        <taxon>Dreissenoidea</taxon>
        <taxon>Dreissenidae</taxon>
        <taxon>Dreissena</taxon>
    </lineage>
</organism>
<name>A0A9D4K3T3_DREPO</name>
<sequence>MKKHDYTDHLRKDCGSMARWIRKILFTDKVRQILQNSLFSRSPLPEAFPDYQIYEVILVACQSQAAYQRS</sequence>
<protein>
    <submittedName>
        <fullName evidence="1">Uncharacterized protein</fullName>
    </submittedName>
</protein>
<proteinExistence type="predicted"/>
<keyword evidence="2" id="KW-1185">Reference proteome</keyword>
<dbReference type="EMBL" id="JAIWYP010000004">
    <property type="protein sequence ID" value="KAH3832491.1"/>
    <property type="molecule type" value="Genomic_DNA"/>
</dbReference>